<comment type="similarity">
    <text evidence="1">Belongs to the glycosyltransferase 2 family.</text>
</comment>
<protein>
    <submittedName>
        <fullName evidence="5">Glycosyltransferase family 2 protein</fullName>
    </submittedName>
</protein>
<dbReference type="InterPro" id="IPR050834">
    <property type="entry name" value="Glycosyltransf_2"/>
</dbReference>
<accession>A0ABW0VYI0</accession>
<evidence type="ECO:0000259" key="4">
    <source>
        <dbReference type="Pfam" id="PF00535"/>
    </source>
</evidence>
<dbReference type="RefSeq" id="WP_379188353.1">
    <property type="nucleotide sequence ID" value="NZ_JBHSOW010000041.1"/>
</dbReference>
<keyword evidence="6" id="KW-1185">Reference proteome</keyword>
<feature type="domain" description="Glycosyltransferase 2-like" evidence="4">
    <location>
        <begin position="17"/>
        <end position="124"/>
    </location>
</feature>
<evidence type="ECO:0000256" key="3">
    <source>
        <dbReference type="ARBA" id="ARBA00022679"/>
    </source>
</evidence>
<evidence type="ECO:0000313" key="6">
    <source>
        <dbReference type="Proteomes" id="UP001596047"/>
    </source>
</evidence>
<name>A0ABW0VYI0_9BACL</name>
<sequence length="327" mass="37709">MKDYTNHILVPETEVVILLSTYNGAAHLKEQLESILAQTYTKWKLWVRDDGSTDGSVTLVKEYLSRFPEKINLLRSNGNLGASQSFGLLLNTIEAQYIMFCDQDDIWLPKKIEQTLAIMHEAEKETPNCPILVHTDLQIVNQTMGIISESMWAYQKLNPNAVLLNEFLIQNHATGCTMMLNANLKNLAIPINPKAIMHDWWIALVAAAFGEIRVVNEPTIKYRQHGNNEVGAKAYKLNYFASRLFKLQDSIASNKRIITQAHAFLNQFEERLGDEERRTLKKLSELLTSNKMIRVWTIVRYRLYKYGWMRNIAYIGVMMLTPRIKDK</sequence>
<organism evidence="5 6">
    <name type="scientific">Paenibacillus solisilvae</name>
    <dbReference type="NCBI Taxonomy" id="2486751"/>
    <lineage>
        <taxon>Bacteria</taxon>
        <taxon>Bacillati</taxon>
        <taxon>Bacillota</taxon>
        <taxon>Bacilli</taxon>
        <taxon>Bacillales</taxon>
        <taxon>Paenibacillaceae</taxon>
        <taxon>Paenibacillus</taxon>
    </lineage>
</organism>
<dbReference type="EMBL" id="JBHSOW010000041">
    <property type="protein sequence ID" value="MFC5649809.1"/>
    <property type="molecule type" value="Genomic_DNA"/>
</dbReference>
<evidence type="ECO:0000256" key="2">
    <source>
        <dbReference type="ARBA" id="ARBA00022676"/>
    </source>
</evidence>
<evidence type="ECO:0000256" key="1">
    <source>
        <dbReference type="ARBA" id="ARBA00006739"/>
    </source>
</evidence>
<dbReference type="InterPro" id="IPR001173">
    <property type="entry name" value="Glyco_trans_2-like"/>
</dbReference>
<proteinExistence type="inferred from homology"/>
<dbReference type="SUPFAM" id="SSF53448">
    <property type="entry name" value="Nucleotide-diphospho-sugar transferases"/>
    <property type="match status" value="1"/>
</dbReference>
<reference evidence="6" key="1">
    <citation type="journal article" date="2019" name="Int. J. Syst. Evol. Microbiol.">
        <title>The Global Catalogue of Microorganisms (GCM) 10K type strain sequencing project: providing services to taxonomists for standard genome sequencing and annotation.</title>
        <authorList>
            <consortium name="The Broad Institute Genomics Platform"/>
            <consortium name="The Broad Institute Genome Sequencing Center for Infectious Disease"/>
            <person name="Wu L."/>
            <person name="Ma J."/>
        </authorList>
    </citation>
    <scope>NUCLEOTIDE SEQUENCE [LARGE SCALE GENOMIC DNA]</scope>
    <source>
        <strain evidence="6">CGMCC 1.3240</strain>
    </source>
</reference>
<dbReference type="Proteomes" id="UP001596047">
    <property type="component" value="Unassembled WGS sequence"/>
</dbReference>
<dbReference type="Pfam" id="PF00535">
    <property type="entry name" value="Glycos_transf_2"/>
    <property type="match status" value="1"/>
</dbReference>
<gene>
    <name evidence="5" type="ORF">ACFPYJ_11885</name>
</gene>
<dbReference type="PANTHER" id="PTHR43685">
    <property type="entry name" value="GLYCOSYLTRANSFERASE"/>
    <property type="match status" value="1"/>
</dbReference>
<dbReference type="Gene3D" id="3.90.550.10">
    <property type="entry name" value="Spore Coat Polysaccharide Biosynthesis Protein SpsA, Chain A"/>
    <property type="match status" value="1"/>
</dbReference>
<keyword evidence="2" id="KW-0328">Glycosyltransferase</keyword>
<dbReference type="InterPro" id="IPR029044">
    <property type="entry name" value="Nucleotide-diphossugar_trans"/>
</dbReference>
<comment type="caution">
    <text evidence="5">The sequence shown here is derived from an EMBL/GenBank/DDBJ whole genome shotgun (WGS) entry which is preliminary data.</text>
</comment>
<dbReference type="CDD" id="cd04196">
    <property type="entry name" value="GT_2_like_d"/>
    <property type="match status" value="1"/>
</dbReference>
<dbReference type="PANTHER" id="PTHR43685:SF5">
    <property type="entry name" value="GLYCOSYLTRANSFERASE EPSE-RELATED"/>
    <property type="match status" value="1"/>
</dbReference>
<keyword evidence="3" id="KW-0808">Transferase</keyword>
<evidence type="ECO:0000313" key="5">
    <source>
        <dbReference type="EMBL" id="MFC5649809.1"/>
    </source>
</evidence>